<organism evidence="1 2">
    <name type="scientific">Roseivirga seohaensis subsp. aquiponti</name>
    <dbReference type="NCBI Taxonomy" id="1566026"/>
    <lineage>
        <taxon>Bacteria</taxon>
        <taxon>Pseudomonadati</taxon>
        <taxon>Bacteroidota</taxon>
        <taxon>Cytophagia</taxon>
        <taxon>Cytophagales</taxon>
        <taxon>Roseivirgaceae</taxon>
        <taxon>Roseivirga</taxon>
    </lineage>
</organism>
<dbReference type="AlphaFoldDB" id="A0A0L8ALZ6"/>
<protein>
    <recommendedName>
        <fullName evidence="3">Glycosyltransferase 2-like domain-containing protein</fullName>
    </recommendedName>
</protein>
<evidence type="ECO:0008006" key="3">
    <source>
        <dbReference type="Google" id="ProtNLM"/>
    </source>
</evidence>
<name>A0A0L8ALZ6_9BACT</name>
<sequence length="318" mass="37399">MILEKMNNNYTGAPKVLLTIMSYNRGAFLKNLIDSILANFEITYDLLIYDDNSDDCLTLGVLHEYNRYVAKIELSGNNAKHKGLYSNMRSAYNLAASKDYDLLFIFQDDTQVIRKFDNQELSSIHDFFNYHDSTYQIACTFFKKNHQKPYANLLDYDKDFDMFTPKASNENYMLGIADMGIYAMNKLKNKGWKFEDSEGVNLKKGIEQNMHRAIMRFPFLAFLPWPSVYRYSGTIIKRAYLKFSDWYFNAGFHPLNVINEQQQKVISERRGFEIIFEDDILQLRGGYKLTEPWNFYASVFEWKRRAKTVLGLKKYRSA</sequence>
<dbReference type="EMBL" id="JSVA01000008">
    <property type="protein sequence ID" value="KOF03276.1"/>
    <property type="molecule type" value="Genomic_DNA"/>
</dbReference>
<reference evidence="2" key="1">
    <citation type="submission" date="2014-11" db="EMBL/GenBank/DDBJ databases">
        <title>Genome sequencing of Roseivirga sp. D-25.</title>
        <authorList>
            <person name="Selvaratnam C."/>
            <person name="Thevarajoo S."/>
            <person name="Goh K.M."/>
            <person name="Eee R."/>
            <person name="Chan K.-G."/>
            <person name="Chong C.S."/>
        </authorList>
    </citation>
    <scope>NUCLEOTIDE SEQUENCE [LARGE SCALE GENOMIC DNA]</scope>
    <source>
        <strain evidence="2">D-25</strain>
    </source>
</reference>
<dbReference type="Gene3D" id="3.90.550.10">
    <property type="entry name" value="Spore Coat Polysaccharide Biosynthesis Protein SpsA, Chain A"/>
    <property type="match status" value="1"/>
</dbReference>
<gene>
    <name evidence="1" type="ORF">OB69_08245</name>
</gene>
<dbReference type="PATRIC" id="fig|1566026.4.peg.3483"/>
<keyword evidence="2" id="KW-1185">Reference proteome</keyword>
<accession>A0A0L8ALZ6</accession>
<dbReference type="InterPro" id="IPR029044">
    <property type="entry name" value="Nucleotide-diphossugar_trans"/>
</dbReference>
<evidence type="ECO:0000313" key="2">
    <source>
        <dbReference type="Proteomes" id="UP000036908"/>
    </source>
</evidence>
<proteinExistence type="predicted"/>
<dbReference type="SUPFAM" id="SSF53448">
    <property type="entry name" value="Nucleotide-diphospho-sugar transferases"/>
    <property type="match status" value="1"/>
</dbReference>
<evidence type="ECO:0000313" key="1">
    <source>
        <dbReference type="EMBL" id="KOF03276.1"/>
    </source>
</evidence>
<dbReference type="Proteomes" id="UP000036908">
    <property type="component" value="Unassembled WGS sequence"/>
</dbReference>
<comment type="caution">
    <text evidence="1">The sequence shown here is derived from an EMBL/GenBank/DDBJ whole genome shotgun (WGS) entry which is preliminary data.</text>
</comment>